<evidence type="ECO:0000256" key="2">
    <source>
        <dbReference type="ARBA" id="ARBA00008814"/>
    </source>
</evidence>
<keyword evidence="10" id="KW-1185">Reference proteome</keyword>
<dbReference type="Pfam" id="PF01497">
    <property type="entry name" value="Peripla_BP_2"/>
    <property type="match status" value="1"/>
</dbReference>
<keyword evidence="5" id="KW-0805">Transcription regulation</keyword>
<proteinExistence type="inferred from homology"/>
<dbReference type="GO" id="GO:1901678">
    <property type="term" value="P:iron coordination entity transport"/>
    <property type="evidence" value="ECO:0007669"/>
    <property type="project" value="UniProtKB-ARBA"/>
</dbReference>
<dbReference type="GO" id="GO:0030288">
    <property type="term" value="C:outer membrane-bounded periplasmic space"/>
    <property type="evidence" value="ECO:0007669"/>
    <property type="project" value="TreeGrafter"/>
</dbReference>
<dbReference type="InterPro" id="IPR009057">
    <property type="entry name" value="Homeodomain-like_sf"/>
</dbReference>
<dbReference type="EMBL" id="BMHY01000001">
    <property type="protein sequence ID" value="GGG53885.1"/>
    <property type="molecule type" value="Genomic_DNA"/>
</dbReference>
<evidence type="ECO:0000313" key="10">
    <source>
        <dbReference type="Proteomes" id="UP000600247"/>
    </source>
</evidence>
<dbReference type="InterPro" id="IPR018060">
    <property type="entry name" value="HTH_AraC"/>
</dbReference>
<sequence>MTIAEHPSSDKSWSKQWLHQIWIRLKEASKQDHSTFHYQLLYGSAPSHLFIVLNGQMGNIIVDGLLGPASPDRVYWIRPGQRVEMNYSSVGPRELYLFPFEALDLNEAFKAEERDDFPPASEGLPAASPAELLALCEKIFGHWHSGDKVDRLASQAGFQDLLHLLFKKQGQHEEALDRVSEYMKLHYREPVTVEALSEMAGMSRYYFMRSFKDRFGQSAMDYLTELRTNQAKQLLEEGFPLWDIVDRIGYKDPQYFSSQFNKNVGISPRTYTLNRRCKVAAYSWPNIGHLLTLQMIPYAAPIDQFWSDDYRKKYRFDVKHLLSHDYEFNLEALWRSRPDRIVALDEMLPEEEKQKLRQIAPVLFLPWHTEDWRMHLQLTAQFLEREKEGSLWLTRYDQQVEAVAQRMPAAFRQGTLLIISIASRGINVWGKRAGTVLYDDLGLTCPTGVETVESTEYVQAEQLGAYDADSILIHVLKDRDSQIIWERLQRSEVWRKLRAVRNHNVYHTSGQAWLAEPILEYTANRHDHMLQELNALFRAL</sequence>
<evidence type="ECO:0000256" key="6">
    <source>
        <dbReference type="ARBA" id="ARBA00023163"/>
    </source>
</evidence>
<feature type="domain" description="HTH araC/xylS-type" evidence="7">
    <location>
        <begin position="177"/>
        <end position="274"/>
    </location>
</feature>
<dbReference type="Proteomes" id="UP000600247">
    <property type="component" value="Unassembled WGS sequence"/>
</dbReference>
<dbReference type="PROSITE" id="PS01124">
    <property type="entry name" value="HTH_ARAC_FAMILY_2"/>
    <property type="match status" value="1"/>
</dbReference>
<comment type="similarity">
    <text evidence="2">Belongs to the bacterial solute-binding protein 8 family.</text>
</comment>
<dbReference type="Gene3D" id="3.40.50.1980">
    <property type="entry name" value="Nitrogenase molybdenum iron protein domain"/>
    <property type="match status" value="2"/>
</dbReference>
<dbReference type="GO" id="GO:0003700">
    <property type="term" value="F:DNA-binding transcription factor activity"/>
    <property type="evidence" value="ECO:0007669"/>
    <property type="project" value="InterPro"/>
</dbReference>
<comment type="subcellular location">
    <subcellularLocation>
        <location evidence="1">Cell envelope</location>
    </subcellularLocation>
</comment>
<dbReference type="SMART" id="SM00342">
    <property type="entry name" value="HTH_ARAC"/>
    <property type="match status" value="1"/>
</dbReference>
<comment type="caution">
    <text evidence="9">The sequence shown here is derived from an EMBL/GenBank/DDBJ whole genome shotgun (WGS) entry which is preliminary data.</text>
</comment>
<gene>
    <name evidence="9" type="ORF">GCM10010918_03340</name>
</gene>
<organism evidence="9 10">
    <name type="scientific">Paenibacillus radicis</name>
    <name type="common">ex Gao et al. 2016</name>
    <dbReference type="NCBI Taxonomy" id="1737354"/>
    <lineage>
        <taxon>Bacteria</taxon>
        <taxon>Bacillati</taxon>
        <taxon>Bacillota</taxon>
        <taxon>Bacilli</taxon>
        <taxon>Bacillales</taxon>
        <taxon>Paenibacillaceae</taxon>
        <taxon>Paenibacillus</taxon>
    </lineage>
</organism>
<evidence type="ECO:0000256" key="5">
    <source>
        <dbReference type="ARBA" id="ARBA00023015"/>
    </source>
</evidence>
<dbReference type="AlphaFoldDB" id="A0A917LS77"/>
<dbReference type="RefSeq" id="WP_188887194.1">
    <property type="nucleotide sequence ID" value="NZ_BMHY01000001.1"/>
</dbReference>
<dbReference type="PANTHER" id="PTHR30532">
    <property type="entry name" value="IRON III DICITRATE-BINDING PERIPLASMIC PROTEIN"/>
    <property type="match status" value="1"/>
</dbReference>
<keyword evidence="4" id="KW-0732">Signal</keyword>
<protein>
    <recommendedName>
        <fullName evidence="11">AraC family transcriptional regulator</fullName>
    </recommendedName>
</protein>
<dbReference type="InterPro" id="IPR051313">
    <property type="entry name" value="Bact_iron-sidero_bind"/>
</dbReference>
<evidence type="ECO:0000259" key="8">
    <source>
        <dbReference type="PROSITE" id="PS50983"/>
    </source>
</evidence>
<evidence type="ECO:0000313" key="9">
    <source>
        <dbReference type="EMBL" id="GGG53885.1"/>
    </source>
</evidence>
<dbReference type="PROSITE" id="PS50983">
    <property type="entry name" value="FE_B12_PBP"/>
    <property type="match status" value="1"/>
</dbReference>
<name>A0A917LS77_9BACL</name>
<evidence type="ECO:0008006" key="11">
    <source>
        <dbReference type="Google" id="ProtNLM"/>
    </source>
</evidence>
<dbReference type="SUPFAM" id="SSF53807">
    <property type="entry name" value="Helical backbone' metal receptor"/>
    <property type="match status" value="1"/>
</dbReference>
<feature type="domain" description="Fe/B12 periplasmic-binding" evidence="8">
    <location>
        <begin position="278"/>
        <end position="540"/>
    </location>
</feature>
<dbReference type="Pfam" id="PF12833">
    <property type="entry name" value="HTH_18"/>
    <property type="match status" value="1"/>
</dbReference>
<accession>A0A917LS77</accession>
<evidence type="ECO:0000256" key="4">
    <source>
        <dbReference type="ARBA" id="ARBA00022729"/>
    </source>
</evidence>
<keyword evidence="6" id="KW-0804">Transcription</keyword>
<keyword evidence="3" id="KW-0813">Transport</keyword>
<dbReference type="GO" id="GO:0043565">
    <property type="term" value="F:sequence-specific DNA binding"/>
    <property type="evidence" value="ECO:0007669"/>
    <property type="project" value="InterPro"/>
</dbReference>
<evidence type="ECO:0000259" key="7">
    <source>
        <dbReference type="PROSITE" id="PS01124"/>
    </source>
</evidence>
<dbReference type="PANTHER" id="PTHR30532:SF21">
    <property type="entry name" value="SIDEROPHORE-BINDING LIPOPROTEIN YFIY-RELATED"/>
    <property type="match status" value="1"/>
</dbReference>
<dbReference type="Gene3D" id="1.10.10.60">
    <property type="entry name" value="Homeodomain-like"/>
    <property type="match status" value="2"/>
</dbReference>
<dbReference type="SUPFAM" id="SSF46689">
    <property type="entry name" value="Homeodomain-like"/>
    <property type="match status" value="2"/>
</dbReference>
<evidence type="ECO:0000256" key="3">
    <source>
        <dbReference type="ARBA" id="ARBA00022448"/>
    </source>
</evidence>
<evidence type="ECO:0000256" key="1">
    <source>
        <dbReference type="ARBA" id="ARBA00004196"/>
    </source>
</evidence>
<reference evidence="9 10" key="1">
    <citation type="journal article" date="2014" name="Int. J. Syst. Evol. Microbiol.">
        <title>Complete genome sequence of Corynebacterium casei LMG S-19264T (=DSM 44701T), isolated from a smear-ripened cheese.</title>
        <authorList>
            <consortium name="US DOE Joint Genome Institute (JGI-PGF)"/>
            <person name="Walter F."/>
            <person name="Albersmeier A."/>
            <person name="Kalinowski J."/>
            <person name="Ruckert C."/>
        </authorList>
    </citation>
    <scope>NUCLEOTIDE SEQUENCE [LARGE SCALE GENOMIC DNA]</scope>
    <source>
        <strain evidence="9 10">CGMCC 1.15286</strain>
    </source>
</reference>
<dbReference type="InterPro" id="IPR002491">
    <property type="entry name" value="ABC_transptr_periplasmic_BD"/>
</dbReference>